<evidence type="ECO:0000256" key="4">
    <source>
        <dbReference type="SAM" id="MobiDB-lite"/>
    </source>
</evidence>
<dbReference type="InterPro" id="IPR001715">
    <property type="entry name" value="CH_dom"/>
</dbReference>
<dbReference type="CDD" id="cd21200">
    <property type="entry name" value="CH_SMTN-like"/>
    <property type="match status" value="1"/>
</dbReference>
<evidence type="ECO:0000313" key="6">
    <source>
        <dbReference type="EMBL" id="KAH8042174.1"/>
    </source>
</evidence>
<feature type="domain" description="Calponin-homology (CH)" evidence="5">
    <location>
        <begin position="360"/>
        <end position="466"/>
    </location>
</feature>
<dbReference type="PANTHER" id="PTHR23167:SF88">
    <property type="entry name" value="CALPONIN-HOMOLOGY (CH) DOMAIN-CONTAINING PROTEIN"/>
    <property type="match status" value="1"/>
</dbReference>
<keyword evidence="1" id="KW-0597">Phosphoprotein</keyword>
<evidence type="ECO:0000256" key="1">
    <source>
        <dbReference type="ARBA" id="ARBA00022553"/>
    </source>
</evidence>
<comment type="similarity">
    <text evidence="3">Belongs to the smoothelin family.</text>
</comment>
<dbReference type="VEuPathDB" id="VectorBase:LOC119182786"/>
<dbReference type="InterPro" id="IPR036872">
    <property type="entry name" value="CH_dom_sf"/>
</dbReference>
<comment type="caution">
    <text evidence="6">The sequence shown here is derived from an EMBL/GenBank/DDBJ whole genome shotgun (WGS) entry which is preliminary data.</text>
</comment>
<dbReference type="SUPFAM" id="SSF47576">
    <property type="entry name" value="Calponin-homology domain, CH-domain"/>
    <property type="match status" value="1"/>
</dbReference>
<evidence type="ECO:0000256" key="3">
    <source>
        <dbReference type="ARBA" id="ARBA00061655"/>
    </source>
</evidence>
<dbReference type="Proteomes" id="UP000821866">
    <property type="component" value="Chromosome 1"/>
</dbReference>
<dbReference type="PROSITE" id="PS50021">
    <property type="entry name" value="CH"/>
    <property type="match status" value="1"/>
</dbReference>
<protein>
    <recommendedName>
        <fullName evidence="5">Calponin-homology (CH) domain-containing protein</fullName>
    </recommendedName>
</protein>
<dbReference type="SMART" id="SM00033">
    <property type="entry name" value="CH"/>
    <property type="match status" value="1"/>
</dbReference>
<dbReference type="Gene3D" id="1.10.418.10">
    <property type="entry name" value="Calponin-like domain"/>
    <property type="match status" value="1"/>
</dbReference>
<dbReference type="FunFam" id="1.10.418.10:FF:000009">
    <property type="entry name" value="smoothelin isoform X2"/>
    <property type="match status" value="1"/>
</dbReference>
<evidence type="ECO:0000313" key="7">
    <source>
        <dbReference type="Proteomes" id="UP000821866"/>
    </source>
</evidence>
<dbReference type="AlphaFoldDB" id="A0A9J6F5Z6"/>
<evidence type="ECO:0000256" key="2">
    <source>
        <dbReference type="ARBA" id="ARBA00023054"/>
    </source>
</evidence>
<reference evidence="6" key="2">
    <citation type="submission" date="2021-09" db="EMBL/GenBank/DDBJ databases">
        <authorList>
            <person name="Jia N."/>
            <person name="Wang J."/>
            <person name="Shi W."/>
            <person name="Du L."/>
            <person name="Sun Y."/>
            <person name="Zhan W."/>
            <person name="Jiang J."/>
            <person name="Wang Q."/>
            <person name="Zhang B."/>
            <person name="Ji P."/>
            <person name="Sakyi L.B."/>
            <person name="Cui X."/>
            <person name="Yuan T."/>
            <person name="Jiang B."/>
            <person name="Yang W."/>
            <person name="Lam T.T.-Y."/>
            <person name="Chang Q."/>
            <person name="Ding S."/>
            <person name="Wang X."/>
            <person name="Zhu J."/>
            <person name="Ruan X."/>
            <person name="Zhao L."/>
            <person name="Wei J."/>
            <person name="Que T."/>
            <person name="Du C."/>
            <person name="Cheng J."/>
            <person name="Dai P."/>
            <person name="Han X."/>
            <person name="Huang E."/>
            <person name="Gao Y."/>
            <person name="Liu J."/>
            <person name="Shao H."/>
            <person name="Ye R."/>
            <person name="Li L."/>
            <person name="Wei W."/>
            <person name="Wang X."/>
            <person name="Wang C."/>
            <person name="Huo Q."/>
            <person name="Li W."/>
            <person name="Guo W."/>
            <person name="Chen H."/>
            <person name="Chen S."/>
            <person name="Zhou L."/>
            <person name="Zhou L."/>
            <person name="Ni X."/>
            <person name="Tian J."/>
            <person name="Zhou Y."/>
            <person name="Sheng Y."/>
            <person name="Liu T."/>
            <person name="Pan Y."/>
            <person name="Xia L."/>
            <person name="Li J."/>
            <person name="Zhao F."/>
            <person name="Cao W."/>
        </authorList>
    </citation>
    <scope>NUCLEOTIDE SEQUENCE</scope>
    <source>
        <strain evidence="6">Rmic-2018</strain>
        <tissue evidence="6">Larvae</tissue>
    </source>
</reference>
<dbReference type="InterPro" id="IPR050540">
    <property type="entry name" value="F-actin_Monoox_Mical"/>
</dbReference>
<dbReference type="EMBL" id="JABSTU010000001">
    <property type="protein sequence ID" value="KAH8042174.1"/>
    <property type="molecule type" value="Genomic_DNA"/>
</dbReference>
<name>A0A9J6F5Z6_RHIMP</name>
<dbReference type="PANTHER" id="PTHR23167">
    <property type="entry name" value="CALPONIN HOMOLOGY DOMAIN-CONTAINING PROTEIN DDB_G0272472-RELATED"/>
    <property type="match status" value="1"/>
</dbReference>
<keyword evidence="7" id="KW-1185">Reference proteome</keyword>
<organism evidence="6 7">
    <name type="scientific">Rhipicephalus microplus</name>
    <name type="common">Cattle tick</name>
    <name type="synonym">Boophilus microplus</name>
    <dbReference type="NCBI Taxonomy" id="6941"/>
    <lineage>
        <taxon>Eukaryota</taxon>
        <taxon>Metazoa</taxon>
        <taxon>Ecdysozoa</taxon>
        <taxon>Arthropoda</taxon>
        <taxon>Chelicerata</taxon>
        <taxon>Arachnida</taxon>
        <taxon>Acari</taxon>
        <taxon>Parasitiformes</taxon>
        <taxon>Ixodida</taxon>
        <taxon>Ixodoidea</taxon>
        <taxon>Ixodidae</taxon>
        <taxon>Rhipicephalinae</taxon>
        <taxon>Rhipicephalus</taxon>
        <taxon>Boophilus</taxon>
    </lineage>
</organism>
<dbReference type="Pfam" id="PF00307">
    <property type="entry name" value="CH"/>
    <property type="match status" value="1"/>
</dbReference>
<proteinExistence type="inferred from homology"/>
<keyword evidence="2" id="KW-0175">Coiled coil</keyword>
<sequence>MPPPLVVLVACLEQSYTATVSPATVGCGRGRALFGVLARLQQRLERRRREEERASEETGEIETRRQQNSSGPREEARNRSAAMARVVKGVNIDSLDDEFKLMELMYANCFYYDESLIMTIELSQDDDDDISRWSVNAPPNISVSVESQDDDQSGKTDLVEDAIKQRQLEADLRKKRILAAYDAAAKSGPAGVVKTVDFDSFKKADVSTFEVPKPTGAATGSSTFCAAGGVPKIVKAVPVTPPPSTGSGPAWRQMSLTGDEEPEMDAMQRGILQRQREAEERKRRILAAYQIAARSGAGPKTVCLEEYNNLQVPEDVTFENPYSCTTGFKGGIAAVKTPQKQRAGARFSVPVRGGTTRSASDIKEMLLNWCKSKTKGYEHVDIQNFSTSWNDGMAFCALIHHFYPDAFDYEQLEPKNRRHNFDLAFRTAEEQAGISPLLDTEDMVLMKKPDWKCVFTYVQSLYRNLVNKD</sequence>
<feature type="compositionally biased region" description="Basic and acidic residues" evidence="4">
    <location>
        <begin position="45"/>
        <end position="65"/>
    </location>
</feature>
<dbReference type="VEuPathDB" id="VectorBase:LOC119175260"/>
<accession>A0A9J6F5Z6</accession>
<reference evidence="6" key="1">
    <citation type="journal article" date="2020" name="Cell">
        <title>Large-Scale Comparative Analyses of Tick Genomes Elucidate Their Genetic Diversity and Vector Capacities.</title>
        <authorList>
            <consortium name="Tick Genome and Microbiome Consortium (TIGMIC)"/>
            <person name="Jia N."/>
            <person name="Wang J."/>
            <person name="Shi W."/>
            <person name="Du L."/>
            <person name="Sun Y."/>
            <person name="Zhan W."/>
            <person name="Jiang J.F."/>
            <person name="Wang Q."/>
            <person name="Zhang B."/>
            <person name="Ji P."/>
            <person name="Bell-Sakyi L."/>
            <person name="Cui X.M."/>
            <person name="Yuan T.T."/>
            <person name="Jiang B.G."/>
            <person name="Yang W.F."/>
            <person name="Lam T.T."/>
            <person name="Chang Q.C."/>
            <person name="Ding S.J."/>
            <person name="Wang X.J."/>
            <person name="Zhu J.G."/>
            <person name="Ruan X.D."/>
            <person name="Zhao L."/>
            <person name="Wei J.T."/>
            <person name="Ye R.Z."/>
            <person name="Que T.C."/>
            <person name="Du C.H."/>
            <person name="Zhou Y.H."/>
            <person name="Cheng J.X."/>
            <person name="Dai P.F."/>
            <person name="Guo W.B."/>
            <person name="Han X.H."/>
            <person name="Huang E.J."/>
            <person name="Li L.F."/>
            <person name="Wei W."/>
            <person name="Gao Y.C."/>
            <person name="Liu J.Z."/>
            <person name="Shao H.Z."/>
            <person name="Wang X."/>
            <person name="Wang C.C."/>
            <person name="Yang T.C."/>
            <person name="Huo Q.B."/>
            <person name="Li W."/>
            <person name="Chen H.Y."/>
            <person name="Chen S.E."/>
            <person name="Zhou L.G."/>
            <person name="Ni X.B."/>
            <person name="Tian J.H."/>
            <person name="Sheng Y."/>
            <person name="Liu T."/>
            <person name="Pan Y.S."/>
            <person name="Xia L.Y."/>
            <person name="Li J."/>
            <person name="Zhao F."/>
            <person name="Cao W.C."/>
        </authorList>
    </citation>
    <scope>NUCLEOTIDE SEQUENCE</scope>
    <source>
        <strain evidence="6">Rmic-2018</strain>
    </source>
</reference>
<evidence type="ECO:0000259" key="5">
    <source>
        <dbReference type="PROSITE" id="PS50021"/>
    </source>
</evidence>
<feature type="region of interest" description="Disordered" evidence="4">
    <location>
        <begin position="45"/>
        <end position="80"/>
    </location>
</feature>
<gene>
    <name evidence="6" type="ORF">HPB51_021258</name>
</gene>